<reference evidence="6 7" key="1">
    <citation type="submission" date="2020-09" db="EMBL/GenBank/DDBJ databases">
        <title>Sphingomonas sp., a new species isolated from pork steak.</title>
        <authorList>
            <person name="Heidler von Heilborn D."/>
        </authorList>
    </citation>
    <scope>NUCLEOTIDE SEQUENCE [LARGE SCALE GENOMIC DNA]</scope>
    <source>
        <strain evidence="7">S8-3T</strain>
    </source>
</reference>
<accession>A0A7H0LFN6</accession>
<dbReference type="Pfam" id="PF03723">
    <property type="entry name" value="Hemocyanin_C"/>
    <property type="match status" value="1"/>
</dbReference>
<dbReference type="Pfam" id="PF00372">
    <property type="entry name" value="Hemocyanin_M"/>
    <property type="match status" value="1"/>
</dbReference>
<evidence type="ECO:0000256" key="4">
    <source>
        <dbReference type="ARBA" id="ARBA00023157"/>
    </source>
</evidence>
<dbReference type="InterPro" id="IPR008922">
    <property type="entry name" value="Di-copper_centre_dom_sf"/>
</dbReference>
<comment type="subcellular location">
    <subcellularLocation>
        <location evidence="1">Secreted</location>
    </subcellularLocation>
</comment>
<dbReference type="Gene3D" id="2.60.40.1520">
    <property type="entry name" value="Hemocyanin, C-terminal domain"/>
    <property type="match status" value="1"/>
</dbReference>
<dbReference type="PRINTS" id="PR00187">
    <property type="entry name" value="HAEMOCYANIN"/>
</dbReference>
<dbReference type="InterPro" id="IPR037020">
    <property type="entry name" value="Hemocyanin_C_sf"/>
</dbReference>
<evidence type="ECO:0000256" key="3">
    <source>
        <dbReference type="ARBA" id="ARBA00022723"/>
    </source>
</evidence>
<dbReference type="SUPFAM" id="SSF48056">
    <property type="entry name" value="Di-copper centre-containing domain"/>
    <property type="match status" value="1"/>
</dbReference>
<dbReference type="PANTHER" id="PTHR11511">
    <property type="entry name" value="LARVAL STORAGE PROTEIN/PHENOLOXIDASE"/>
    <property type="match status" value="1"/>
</dbReference>
<evidence type="ECO:0000313" key="7">
    <source>
        <dbReference type="Proteomes" id="UP000516148"/>
    </source>
</evidence>
<dbReference type="InterPro" id="IPR013788">
    <property type="entry name" value="Hemocyanin/hexamerin"/>
</dbReference>
<keyword evidence="3" id="KW-0479">Metal-binding</keyword>
<dbReference type="AlphaFoldDB" id="A0A7H0LFN6"/>
<keyword evidence="4" id="KW-1015">Disulfide bond</keyword>
<feature type="domain" description="Tyrosinase copper-binding" evidence="5">
    <location>
        <begin position="320"/>
        <end position="331"/>
    </location>
</feature>
<dbReference type="InterPro" id="IPR005203">
    <property type="entry name" value="Hemocyanin_C"/>
</dbReference>
<sequence length="644" mass="69585">MPPPTGRAFSVFVAEDMEAAIAVADRMAQAATEALAGDGSDNDAVAAAFALAAELRGNYPDGLVDHAAKLFLTHDHAARNVRIPNLMSRMTVNATSPLAGTGTGTLPALGGTTGSADEDKVNWFREDPLANEHHEHWHLVYVRFDSPGFSIRPRHGELFFYMHQQMLARYDAERLGAGLDPVEAFDDYTASIGVGYDPGGLAIGGVTYLPRPANGKWAQLALINNYAPADHAQRRDRLRDAAANLKLAVPGGASLVLDGAPGSDALGHADESSGKSISGAGYNSFYGNHHGFGHVFTAALSDLASYEGGVMYNPASAIRDPFFWRWHRHVDDINFAYQEKLPANDFAAAPDVVFGGGNDAGLVILDSARFRNAAAARGETVDQLAGALLGGSRFTRNAAQGVETVGQVNGQPLQVTLHDTIETELRHGIFQLNTDQQVEDQPRFTYPYLWHPSYHFAVRLRSTAAVEQLVTVRLFLCPAHAVGGVADGSLNDRRLWIELDKFAAPIAPGEEKVLTRADTDSTLVRRPVTALHANPDVVRDLHFEQQGDDHPDAAACECGWPYHLLYPRGTKSGMRFALLAVVTKDDALIKQGQCGSMSFCAVTDEYPDAKPMGYPFDRPLAAPLADLVAQNPSLALRFITIKER</sequence>
<keyword evidence="7" id="KW-1185">Reference proteome</keyword>
<dbReference type="PANTHER" id="PTHR11511:SF4">
    <property type="entry name" value="PHENOLOXIDASE 2-RELATED"/>
    <property type="match status" value="1"/>
</dbReference>
<evidence type="ECO:0000256" key="2">
    <source>
        <dbReference type="ARBA" id="ARBA00022525"/>
    </source>
</evidence>
<dbReference type="Proteomes" id="UP000516148">
    <property type="component" value="Chromosome"/>
</dbReference>
<dbReference type="RefSeq" id="WP_187760817.1">
    <property type="nucleotide sequence ID" value="NZ_CP061038.1"/>
</dbReference>
<dbReference type="GO" id="GO:0016491">
    <property type="term" value="F:oxidoreductase activity"/>
    <property type="evidence" value="ECO:0007669"/>
    <property type="project" value="InterPro"/>
</dbReference>
<protein>
    <recommendedName>
        <fullName evidence="5">Tyrosinase copper-binding domain-containing protein</fullName>
    </recommendedName>
</protein>
<dbReference type="SUPFAM" id="SSF81296">
    <property type="entry name" value="E set domains"/>
    <property type="match status" value="1"/>
</dbReference>
<gene>
    <name evidence="6" type="ORF">H3Z74_17300</name>
</gene>
<name>A0A7H0LFN6_9SPHN</name>
<keyword evidence="2" id="KW-0964">Secreted</keyword>
<dbReference type="InterPro" id="IPR002227">
    <property type="entry name" value="Tyrosinase_Cu-bd"/>
</dbReference>
<organism evidence="6 7">
    <name type="scientific">Sphingomonas alpina</name>
    <dbReference type="NCBI Taxonomy" id="653931"/>
    <lineage>
        <taxon>Bacteria</taxon>
        <taxon>Pseudomonadati</taxon>
        <taxon>Pseudomonadota</taxon>
        <taxon>Alphaproteobacteria</taxon>
        <taxon>Sphingomonadales</taxon>
        <taxon>Sphingomonadaceae</taxon>
        <taxon>Sphingomonas</taxon>
    </lineage>
</organism>
<dbReference type="GO" id="GO:0046872">
    <property type="term" value="F:metal ion binding"/>
    <property type="evidence" value="ECO:0007669"/>
    <property type="project" value="UniProtKB-KW"/>
</dbReference>
<dbReference type="Gene3D" id="1.10.1280.10">
    <property type="entry name" value="Di-copper center containing domain from catechol oxidase"/>
    <property type="match status" value="1"/>
</dbReference>
<dbReference type="PROSITE" id="PS00498">
    <property type="entry name" value="TYROSINASE_2"/>
    <property type="match status" value="1"/>
</dbReference>
<dbReference type="InterPro" id="IPR000896">
    <property type="entry name" value="Hemocyanin/hexamerin_mid_dom"/>
</dbReference>
<evidence type="ECO:0000256" key="1">
    <source>
        <dbReference type="ARBA" id="ARBA00004613"/>
    </source>
</evidence>
<proteinExistence type="predicted"/>
<dbReference type="KEGG" id="spap:H3Z74_17300"/>
<evidence type="ECO:0000313" key="6">
    <source>
        <dbReference type="EMBL" id="QNQ08489.1"/>
    </source>
</evidence>
<dbReference type="InterPro" id="IPR014756">
    <property type="entry name" value="Ig_E-set"/>
</dbReference>
<evidence type="ECO:0000259" key="5">
    <source>
        <dbReference type="PROSITE" id="PS00498"/>
    </source>
</evidence>
<dbReference type="EMBL" id="CP061038">
    <property type="protein sequence ID" value="QNQ08489.1"/>
    <property type="molecule type" value="Genomic_DNA"/>
</dbReference>
<dbReference type="GO" id="GO:0005576">
    <property type="term" value="C:extracellular region"/>
    <property type="evidence" value="ECO:0007669"/>
    <property type="project" value="UniProtKB-SubCell"/>
</dbReference>